<evidence type="ECO:0000313" key="8">
    <source>
        <dbReference type="Proteomes" id="UP001295444"/>
    </source>
</evidence>
<gene>
    <name evidence="7" type="ORF">PECUL_23A004881</name>
</gene>
<dbReference type="PANTHER" id="PTHR10131">
    <property type="entry name" value="TNF RECEPTOR ASSOCIATED FACTOR"/>
    <property type="match status" value="1"/>
</dbReference>
<dbReference type="Gene3D" id="3.30.40.10">
    <property type="entry name" value="Zinc/RING finger domain, C3HC4 (zinc finger)"/>
    <property type="match status" value="2"/>
</dbReference>
<feature type="domain" description="TRAF-type" evidence="6">
    <location>
        <begin position="71"/>
        <end position="114"/>
    </location>
</feature>
<dbReference type="InterPro" id="IPR001841">
    <property type="entry name" value="Znf_RING"/>
</dbReference>
<dbReference type="PROSITE" id="PS50089">
    <property type="entry name" value="ZF_RING_2"/>
    <property type="match status" value="1"/>
</dbReference>
<dbReference type="EMBL" id="OW240918">
    <property type="protein sequence ID" value="CAH2307427.1"/>
    <property type="molecule type" value="Genomic_DNA"/>
</dbReference>
<feature type="domain" description="RING-type" evidence="5">
    <location>
        <begin position="4"/>
        <end position="27"/>
    </location>
</feature>
<dbReference type="Pfam" id="PF02176">
    <property type="entry name" value="zf-TRAF"/>
    <property type="match status" value="1"/>
</dbReference>
<dbReference type="Proteomes" id="UP001295444">
    <property type="component" value="Chromosome 07"/>
</dbReference>
<name>A0AAD1SQC7_PELCU</name>
<dbReference type="GO" id="GO:0008270">
    <property type="term" value="F:zinc ion binding"/>
    <property type="evidence" value="ECO:0007669"/>
    <property type="project" value="UniProtKB-KW"/>
</dbReference>
<dbReference type="PROSITE" id="PS50145">
    <property type="entry name" value="ZF_TRAF"/>
    <property type="match status" value="1"/>
</dbReference>
<dbReference type="PROSITE" id="PS00518">
    <property type="entry name" value="ZF_RING_1"/>
    <property type="match status" value="1"/>
</dbReference>
<proteinExistence type="predicted"/>
<dbReference type="InterPro" id="IPR017907">
    <property type="entry name" value="Znf_RING_CS"/>
</dbReference>
<feature type="zinc finger region" description="TRAF-type" evidence="4">
    <location>
        <begin position="71"/>
        <end position="114"/>
    </location>
</feature>
<keyword evidence="2 4" id="KW-0863">Zinc-finger</keyword>
<evidence type="ECO:0000313" key="7">
    <source>
        <dbReference type="EMBL" id="CAH2307427.1"/>
    </source>
</evidence>
<evidence type="ECO:0000259" key="5">
    <source>
        <dbReference type="PROSITE" id="PS50089"/>
    </source>
</evidence>
<evidence type="ECO:0000256" key="3">
    <source>
        <dbReference type="ARBA" id="ARBA00022833"/>
    </source>
</evidence>
<evidence type="ECO:0000256" key="1">
    <source>
        <dbReference type="ARBA" id="ARBA00022723"/>
    </source>
</evidence>
<keyword evidence="3 4" id="KW-0862">Zinc</keyword>
<organism evidence="7 8">
    <name type="scientific">Pelobates cultripes</name>
    <name type="common">Western spadefoot toad</name>
    <dbReference type="NCBI Taxonomy" id="61616"/>
    <lineage>
        <taxon>Eukaryota</taxon>
        <taxon>Metazoa</taxon>
        <taxon>Chordata</taxon>
        <taxon>Craniata</taxon>
        <taxon>Vertebrata</taxon>
        <taxon>Euteleostomi</taxon>
        <taxon>Amphibia</taxon>
        <taxon>Batrachia</taxon>
        <taxon>Anura</taxon>
        <taxon>Pelobatoidea</taxon>
        <taxon>Pelobatidae</taxon>
        <taxon>Pelobates</taxon>
    </lineage>
</organism>
<evidence type="ECO:0000256" key="4">
    <source>
        <dbReference type="PROSITE-ProRule" id="PRU00207"/>
    </source>
</evidence>
<protein>
    <submittedName>
        <fullName evidence="7">RING finger 151</fullName>
    </submittedName>
</protein>
<dbReference type="SUPFAM" id="SSF57850">
    <property type="entry name" value="RING/U-box"/>
    <property type="match status" value="1"/>
</dbReference>
<evidence type="ECO:0000259" key="6">
    <source>
        <dbReference type="PROSITE" id="PS50145"/>
    </source>
</evidence>
<dbReference type="PANTHER" id="PTHR10131:SF94">
    <property type="entry name" value="TNF RECEPTOR-ASSOCIATED FACTOR 4"/>
    <property type="match status" value="1"/>
</dbReference>
<evidence type="ECO:0000256" key="2">
    <source>
        <dbReference type="ARBA" id="ARBA00022771"/>
    </source>
</evidence>
<keyword evidence="8" id="KW-1185">Reference proteome</keyword>
<sequence>MISCSHIFCRKCILQWLKRQQTCPCCRTEVRGKLFVLMHKLKRKINRLQVKCPNEQNGCPAHFPLLRSKEHAESCAFGLVECANEGCNTEVLRRDFSEHSQLCEFWREMCHMGCGTLLNPSNRDEHNCYMELKENYATQLNKLHQKARHIETLSTQMSRQIQLLTESLDTEQPVTHSEELNA</sequence>
<dbReference type="InterPro" id="IPR001293">
    <property type="entry name" value="Znf_TRAF"/>
</dbReference>
<dbReference type="SUPFAM" id="SSF49599">
    <property type="entry name" value="TRAF domain-like"/>
    <property type="match status" value="1"/>
</dbReference>
<dbReference type="InterPro" id="IPR013083">
    <property type="entry name" value="Znf_RING/FYVE/PHD"/>
</dbReference>
<dbReference type="Pfam" id="PF13639">
    <property type="entry name" value="zf-RING_2"/>
    <property type="match status" value="1"/>
</dbReference>
<dbReference type="AlphaFoldDB" id="A0AAD1SQC7"/>
<accession>A0AAD1SQC7</accession>
<keyword evidence="1 4" id="KW-0479">Metal-binding</keyword>
<reference evidence="7" key="1">
    <citation type="submission" date="2022-03" db="EMBL/GenBank/DDBJ databases">
        <authorList>
            <person name="Alioto T."/>
            <person name="Alioto T."/>
            <person name="Gomez Garrido J."/>
        </authorList>
    </citation>
    <scope>NUCLEOTIDE SEQUENCE</scope>
</reference>